<accession>A0AAW4VUK8</accession>
<keyword evidence="4 6" id="KW-0378">Hydrolase</keyword>
<dbReference type="GeneID" id="98660614"/>
<dbReference type="RefSeq" id="WP_110435756.1">
    <property type="nucleotide sequence ID" value="NZ_DBEZDI010000033.1"/>
</dbReference>
<evidence type="ECO:0000256" key="1">
    <source>
        <dbReference type="ARBA" id="ARBA00022694"/>
    </source>
</evidence>
<keyword evidence="5 6" id="KW-0694">RNA-binding</keyword>
<evidence type="ECO:0000313" key="9">
    <source>
        <dbReference type="Proteomes" id="UP001298753"/>
    </source>
</evidence>
<proteinExistence type="inferred from homology"/>
<dbReference type="GO" id="GO:0042781">
    <property type="term" value="F:3'-tRNA processing endoribonuclease activity"/>
    <property type="evidence" value="ECO:0007669"/>
    <property type="project" value="TreeGrafter"/>
</dbReference>
<evidence type="ECO:0000256" key="3">
    <source>
        <dbReference type="ARBA" id="ARBA00022759"/>
    </source>
</evidence>
<keyword evidence="1 6" id="KW-0819">tRNA processing</keyword>
<reference evidence="8 9" key="1">
    <citation type="submission" date="2021-10" db="EMBL/GenBank/DDBJ databases">
        <title>Anaerobic single-cell dispensing facilitates the cultivation of human gut bacteria.</title>
        <authorList>
            <person name="Afrizal A."/>
        </authorList>
    </citation>
    <scope>NUCLEOTIDE SEQUENCE [LARGE SCALE GENOMIC DNA]</scope>
    <source>
        <strain evidence="8 9">CLA-AA-H270</strain>
    </source>
</reference>
<protein>
    <recommendedName>
        <fullName evidence="6 7">Ribonuclease P protein component</fullName>
        <shortName evidence="6">RNase P protein</shortName>
        <shortName evidence="6">RNaseP protein</shortName>
        <ecNumber evidence="6 7">3.1.26.5</ecNumber>
    </recommendedName>
    <alternativeName>
        <fullName evidence="6">Protein C5</fullName>
    </alternativeName>
</protein>
<dbReference type="GO" id="GO:0000049">
    <property type="term" value="F:tRNA binding"/>
    <property type="evidence" value="ECO:0007669"/>
    <property type="project" value="UniProtKB-UniRule"/>
</dbReference>
<dbReference type="NCBIfam" id="TIGR00188">
    <property type="entry name" value="rnpA"/>
    <property type="match status" value="1"/>
</dbReference>
<dbReference type="GO" id="GO:0004526">
    <property type="term" value="F:ribonuclease P activity"/>
    <property type="evidence" value="ECO:0007669"/>
    <property type="project" value="UniProtKB-UniRule"/>
</dbReference>
<dbReference type="GO" id="GO:0030677">
    <property type="term" value="C:ribonuclease P complex"/>
    <property type="evidence" value="ECO:0007669"/>
    <property type="project" value="TreeGrafter"/>
</dbReference>
<comment type="subunit">
    <text evidence="6">Consists of a catalytic RNA component (M1 or rnpB) and a protein subunit.</text>
</comment>
<comment type="caution">
    <text evidence="8">The sequence shown here is derived from an EMBL/GenBank/DDBJ whole genome shotgun (WGS) entry which is preliminary data.</text>
</comment>
<name>A0AAW4VUK8_9FIRM</name>
<evidence type="ECO:0000313" key="8">
    <source>
        <dbReference type="EMBL" id="MCC2176592.1"/>
    </source>
</evidence>
<sequence length="114" mass="13073">MKKTVSLKENHEFRRLYHRGVSTAGKHVVIYCRRNKLGYNRLGLTVSAKLACAVKRNRIKRLFREAYRLNEDKFADGIDLVLVARVRAVGASYQEIEKSLLRALKDNKVAAART</sequence>
<dbReference type="AlphaFoldDB" id="A0AAW4VUK8"/>
<evidence type="ECO:0000256" key="5">
    <source>
        <dbReference type="ARBA" id="ARBA00022884"/>
    </source>
</evidence>
<dbReference type="SUPFAM" id="SSF54211">
    <property type="entry name" value="Ribosomal protein S5 domain 2-like"/>
    <property type="match status" value="1"/>
</dbReference>
<gene>
    <name evidence="6 8" type="primary">rnpA</name>
    <name evidence="8" type="ORF">LKD22_05560</name>
</gene>
<comment type="catalytic activity">
    <reaction evidence="6">
        <text>Endonucleolytic cleavage of RNA, removing 5'-extranucleotides from tRNA precursor.</text>
        <dbReference type="EC" id="3.1.26.5"/>
    </reaction>
</comment>
<dbReference type="PANTHER" id="PTHR33992">
    <property type="entry name" value="RIBONUCLEASE P PROTEIN COMPONENT"/>
    <property type="match status" value="1"/>
</dbReference>
<dbReference type="GO" id="GO:0001682">
    <property type="term" value="P:tRNA 5'-leader removal"/>
    <property type="evidence" value="ECO:0007669"/>
    <property type="project" value="UniProtKB-UniRule"/>
</dbReference>
<dbReference type="Pfam" id="PF00825">
    <property type="entry name" value="Ribonuclease_P"/>
    <property type="match status" value="1"/>
</dbReference>
<dbReference type="Proteomes" id="UP001298753">
    <property type="component" value="Unassembled WGS sequence"/>
</dbReference>
<evidence type="ECO:0000256" key="7">
    <source>
        <dbReference type="NCBIfam" id="TIGR00188"/>
    </source>
</evidence>
<dbReference type="EC" id="3.1.26.5" evidence="6 7"/>
<organism evidence="8 9">
    <name type="scientific">Agathobaculum butyriciproducens</name>
    <dbReference type="NCBI Taxonomy" id="1628085"/>
    <lineage>
        <taxon>Bacteria</taxon>
        <taxon>Bacillati</taxon>
        <taxon>Bacillota</taxon>
        <taxon>Clostridia</taxon>
        <taxon>Eubacteriales</taxon>
        <taxon>Butyricicoccaceae</taxon>
        <taxon>Agathobaculum</taxon>
    </lineage>
</organism>
<dbReference type="InterPro" id="IPR014721">
    <property type="entry name" value="Ribsml_uS5_D2-typ_fold_subgr"/>
</dbReference>
<dbReference type="InterPro" id="IPR000100">
    <property type="entry name" value="RNase_P"/>
</dbReference>
<evidence type="ECO:0000256" key="4">
    <source>
        <dbReference type="ARBA" id="ARBA00022801"/>
    </source>
</evidence>
<dbReference type="HAMAP" id="MF_00227">
    <property type="entry name" value="RNase_P"/>
    <property type="match status" value="1"/>
</dbReference>
<dbReference type="EMBL" id="JAJEPX010000012">
    <property type="protein sequence ID" value="MCC2176592.1"/>
    <property type="molecule type" value="Genomic_DNA"/>
</dbReference>
<comment type="similarity">
    <text evidence="6">Belongs to the RnpA family.</text>
</comment>
<keyword evidence="2 6" id="KW-0540">Nuclease</keyword>
<keyword evidence="9" id="KW-1185">Reference proteome</keyword>
<keyword evidence="3 6" id="KW-0255">Endonuclease</keyword>
<evidence type="ECO:0000256" key="2">
    <source>
        <dbReference type="ARBA" id="ARBA00022722"/>
    </source>
</evidence>
<evidence type="ECO:0000256" key="6">
    <source>
        <dbReference type="HAMAP-Rule" id="MF_00227"/>
    </source>
</evidence>
<dbReference type="InterPro" id="IPR020568">
    <property type="entry name" value="Ribosomal_Su5_D2-typ_SF"/>
</dbReference>
<dbReference type="Gene3D" id="3.30.230.10">
    <property type="match status" value="1"/>
</dbReference>
<dbReference type="PANTHER" id="PTHR33992:SF1">
    <property type="entry name" value="RIBONUCLEASE P PROTEIN COMPONENT"/>
    <property type="match status" value="1"/>
</dbReference>
<comment type="function">
    <text evidence="6">RNaseP catalyzes the removal of the 5'-leader sequence from pre-tRNA to produce the mature 5'-terminus. It can also cleave other RNA substrates such as 4.5S RNA. The protein component plays an auxiliary but essential role in vivo by binding to the 5'-leader sequence and broadening the substrate specificity of the ribozyme.</text>
</comment>